<gene>
    <name evidence="4" type="ORF">UPYG_G00246200</name>
</gene>
<evidence type="ECO:0000259" key="3">
    <source>
        <dbReference type="PROSITE" id="PS50157"/>
    </source>
</evidence>
<evidence type="ECO:0000313" key="5">
    <source>
        <dbReference type="Proteomes" id="UP001557470"/>
    </source>
</evidence>
<sequence length="352" mass="40247">MPKLHSFRMFINERLTAAALEIFEAVEKTVVEYHEENERLRRMLRITPEIKLCRIDSMPFSVSEEEVPPEQQHCEQELSPSLGQEDPAPTQVKEEHGELRTSQEEEQLQGFLYTKDSMTSPCVKSECDQENPPWTLTPPQTQTEENRESDSKQMGCTPFFITNPLKGQDISCDPSVNQNFATSHMSTVHHLPTTSKQMITVEKKFSCGDCGKYFRLKKNIVAHKHIHKGTPREINVPETTVIHPDIEIPTLAADVEALITKNDEGRPDRYGALLFKVIVSEHLYHKWVRTTNWDGSRKKAALPLNLRAFIMSKATEKFPSLMTSTVRSAIKNRINEYLRTPRKSGHGVTSMM</sequence>
<evidence type="ECO:0000256" key="1">
    <source>
        <dbReference type="PROSITE-ProRule" id="PRU00042"/>
    </source>
</evidence>
<name>A0ABD0WHX9_UMBPY</name>
<dbReference type="AlphaFoldDB" id="A0ABD0WHX9"/>
<dbReference type="Gene3D" id="3.30.160.60">
    <property type="entry name" value="Classic Zinc Finger"/>
    <property type="match status" value="1"/>
</dbReference>
<dbReference type="PROSITE" id="PS00028">
    <property type="entry name" value="ZINC_FINGER_C2H2_1"/>
    <property type="match status" value="1"/>
</dbReference>
<dbReference type="EMBL" id="JAGEUA010000007">
    <property type="protein sequence ID" value="KAL0970711.1"/>
    <property type="molecule type" value="Genomic_DNA"/>
</dbReference>
<feature type="region of interest" description="Disordered" evidence="2">
    <location>
        <begin position="123"/>
        <end position="154"/>
    </location>
</feature>
<dbReference type="InterPro" id="IPR036236">
    <property type="entry name" value="Znf_C2H2_sf"/>
</dbReference>
<keyword evidence="5" id="KW-1185">Reference proteome</keyword>
<feature type="compositionally biased region" description="Basic and acidic residues" evidence="2">
    <location>
        <begin position="92"/>
        <end position="103"/>
    </location>
</feature>
<evidence type="ECO:0000256" key="2">
    <source>
        <dbReference type="SAM" id="MobiDB-lite"/>
    </source>
</evidence>
<reference evidence="4 5" key="1">
    <citation type="submission" date="2024-06" db="EMBL/GenBank/DDBJ databases">
        <authorList>
            <person name="Pan Q."/>
            <person name="Wen M."/>
            <person name="Jouanno E."/>
            <person name="Zahm M."/>
            <person name="Klopp C."/>
            <person name="Cabau C."/>
            <person name="Louis A."/>
            <person name="Berthelot C."/>
            <person name="Parey E."/>
            <person name="Roest Crollius H."/>
            <person name="Montfort J."/>
            <person name="Robinson-Rechavi M."/>
            <person name="Bouchez O."/>
            <person name="Lampietro C."/>
            <person name="Lopez Roques C."/>
            <person name="Donnadieu C."/>
            <person name="Postlethwait J."/>
            <person name="Bobe J."/>
            <person name="Verreycken H."/>
            <person name="Guiguen Y."/>
        </authorList>
    </citation>
    <scope>NUCLEOTIDE SEQUENCE [LARGE SCALE GENOMIC DNA]</scope>
    <source>
        <strain evidence="4">Up_M1</strain>
        <tissue evidence="4">Testis</tissue>
    </source>
</reference>
<accession>A0ABD0WHX9</accession>
<feature type="compositionally biased region" description="Low complexity" evidence="2">
    <location>
        <begin position="132"/>
        <end position="143"/>
    </location>
</feature>
<feature type="region of interest" description="Disordered" evidence="2">
    <location>
        <begin position="62"/>
        <end position="105"/>
    </location>
</feature>
<keyword evidence="1" id="KW-0863">Zinc-finger</keyword>
<evidence type="ECO:0000313" key="4">
    <source>
        <dbReference type="EMBL" id="KAL0970711.1"/>
    </source>
</evidence>
<keyword evidence="1" id="KW-0479">Metal-binding</keyword>
<dbReference type="InterPro" id="IPR013087">
    <property type="entry name" value="Znf_C2H2_type"/>
</dbReference>
<dbReference type="PROSITE" id="PS50157">
    <property type="entry name" value="ZINC_FINGER_C2H2_2"/>
    <property type="match status" value="1"/>
</dbReference>
<dbReference type="SUPFAM" id="SSF57667">
    <property type="entry name" value="beta-beta-alpha zinc fingers"/>
    <property type="match status" value="1"/>
</dbReference>
<proteinExistence type="predicted"/>
<comment type="caution">
    <text evidence="4">The sequence shown here is derived from an EMBL/GenBank/DDBJ whole genome shotgun (WGS) entry which is preliminary data.</text>
</comment>
<dbReference type="GO" id="GO:0008270">
    <property type="term" value="F:zinc ion binding"/>
    <property type="evidence" value="ECO:0007669"/>
    <property type="project" value="UniProtKB-KW"/>
</dbReference>
<dbReference type="Proteomes" id="UP001557470">
    <property type="component" value="Unassembled WGS sequence"/>
</dbReference>
<protein>
    <recommendedName>
        <fullName evidence="3">C2H2-type domain-containing protein</fullName>
    </recommendedName>
</protein>
<organism evidence="4 5">
    <name type="scientific">Umbra pygmaea</name>
    <name type="common">Eastern mudminnow</name>
    <dbReference type="NCBI Taxonomy" id="75934"/>
    <lineage>
        <taxon>Eukaryota</taxon>
        <taxon>Metazoa</taxon>
        <taxon>Chordata</taxon>
        <taxon>Craniata</taxon>
        <taxon>Vertebrata</taxon>
        <taxon>Euteleostomi</taxon>
        <taxon>Actinopterygii</taxon>
        <taxon>Neopterygii</taxon>
        <taxon>Teleostei</taxon>
        <taxon>Protacanthopterygii</taxon>
        <taxon>Esociformes</taxon>
        <taxon>Umbridae</taxon>
        <taxon>Umbra</taxon>
    </lineage>
</organism>
<keyword evidence="1" id="KW-0862">Zinc</keyword>
<feature type="domain" description="C2H2-type" evidence="3">
    <location>
        <begin position="205"/>
        <end position="232"/>
    </location>
</feature>